<dbReference type="EMBL" id="VEVQ02000003">
    <property type="protein sequence ID" value="NHN25240.1"/>
    <property type="molecule type" value="Genomic_DNA"/>
</dbReference>
<comment type="caution">
    <text evidence="1">The sequence shown here is derived from an EMBL/GenBank/DDBJ whole genome shotgun (WGS) entry which is preliminary data.</text>
</comment>
<accession>A0ABX0IQ82</accession>
<reference evidence="1" key="1">
    <citation type="submission" date="2019-05" db="EMBL/GenBank/DDBJ databases">
        <authorList>
            <person name="Lianzixin W."/>
        </authorList>
    </citation>
    <scope>NUCLEOTIDE SEQUENCE</scope>
    <source>
        <strain evidence="1">EC11</strain>
    </source>
</reference>
<dbReference type="RefSeq" id="WP_140961211.1">
    <property type="nucleotide sequence ID" value="NZ_VEVQ02000003.1"/>
</dbReference>
<sequence>MSIIKNKFYHLFWNNPSCQNLFLLSKEELLETKTFGEDKAPFTFSTNRIIVSNAQDNQNEFFDTIKTRSEIYNVEIDSLLNEKIEYFKPLIEQFFDSKFKKSIERLMLDIEKKPLKFLSFILKVAADEENREVKTIEFLQKYGFIGKNLNSFKEIETSIGQSLIPSKNNELINENTINTFFEGVKFVKELYVNHSYKNLYNTNQILINTLNSEDNFQSRIKLFGELYDSKIIAPSKDDAFIECSHCDPLTYRGVFQLRLNPKKLKDLKCPVCSNELTYFVPYKLHEDIYKIVKNHDGLILDALQNKLFLNGIKYEINKKFLNDIEVDCIFRDGNRIFIVETKMYKQNNTTENKLISKIKEHFSKLIKDVERIEKNEEFLGLEIVPFLITNINNQNILRASQQYFNSIITENKYYDNGNIINLNLLKIKS</sequence>
<organism evidence="1 2">
    <name type="scientific">Flavobacterium jejuense</name>
    <dbReference type="NCBI Taxonomy" id="1544455"/>
    <lineage>
        <taxon>Bacteria</taxon>
        <taxon>Pseudomonadati</taxon>
        <taxon>Bacteroidota</taxon>
        <taxon>Flavobacteriia</taxon>
        <taxon>Flavobacteriales</taxon>
        <taxon>Flavobacteriaceae</taxon>
        <taxon>Flavobacterium</taxon>
    </lineage>
</organism>
<keyword evidence="2" id="KW-1185">Reference proteome</keyword>
<name>A0ABX0IQ82_9FLAO</name>
<evidence type="ECO:0000313" key="1">
    <source>
        <dbReference type="EMBL" id="NHN25240.1"/>
    </source>
</evidence>
<dbReference type="Proteomes" id="UP000817854">
    <property type="component" value="Unassembled WGS sequence"/>
</dbReference>
<reference evidence="1" key="2">
    <citation type="submission" date="2020-02" db="EMBL/GenBank/DDBJ databases">
        <title>Flavobacterium profundi sp. nov., isolated from a deep-sea seamount.</title>
        <authorList>
            <person name="Zhang D.-C."/>
        </authorList>
    </citation>
    <scope>NUCLEOTIDE SEQUENCE</scope>
    <source>
        <strain evidence="1">EC11</strain>
    </source>
</reference>
<evidence type="ECO:0000313" key="2">
    <source>
        <dbReference type="Proteomes" id="UP000817854"/>
    </source>
</evidence>
<gene>
    <name evidence="1" type="ORF">FIA58_006070</name>
</gene>
<protein>
    <submittedName>
        <fullName evidence="1">Uncharacterized protein</fullName>
    </submittedName>
</protein>
<proteinExistence type="predicted"/>